<dbReference type="KEGG" id="shl:Shal_2571"/>
<dbReference type="PROSITE" id="PS51352">
    <property type="entry name" value="THIOREDOXIN_2"/>
    <property type="match status" value="1"/>
</dbReference>
<evidence type="ECO:0000256" key="4">
    <source>
        <dbReference type="ARBA" id="ARBA00022764"/>
    </source>
</evidence>
<feature type="disulfide bond" description="Redox-active" evidence="8">
    <location>
        <begin position="58"/>
        <end position="61"/>
    </location>
</feature>
<feature type="chain" id="PRO_5002753364" description="Thiol:disulfide interchange protein" evidence="9">
    <location>
        <begin position="28"/>
        <end position="212"/>
    </location>
</feature>
<sequence>MKPFKQSLGRIFIIFTMLCLPWQSASAAPYQEGVDYVKIAGIPESSTPVVREFFSYNCGHCYRQDPFFEQTAHLLGDDIKFDRTPVGAGRTSWILSQEAYYLAQKFNVTKQVHGNIFTRIHEQEGAFTRPEQLRDFFVSQGLNAKEVEAAMNSTDAKLALMNYDTQAQLAEIRGVPSLVVNGKYLVKNPGKTPEDLAKLVRYLSTLEEDNKP</sequence>
<dbReference type="Gene3D" id="3.40.30.10">
    <property type="entry name" value="Glutaredoxin"/>
    <property type="match status" value="1"/>
</dbReference>
<keyword evidence="12" id="KW-1185">Reference proteome</keyword>
<name>B0TKA8_SHEHH</name>
<keyword evidence="3 9" id="KW-0732">Signal</keyword>
<accession>B0TKA8</accession>
<evidence type="ECO:0000259" key="10">
    <source>
        <dbReference type="PROSITE" id="PS51352"/>
    </source>
</evidence>
<proteinExistence type="inferred from homology"/>
<feature type="signal peptide" evidence="9">
    <location>
        <begin position="1"/>
        <end position="27"/>
    </location>
</feature>
<evidence type="ECO:0000256" key="9">
    <source>
        <dbReference type="SAM" id="SignalP"/>
    </source>
</evidence>
<dbReference type="InterPro" id="IPR013766">
    <property type="entry name" value="Thioredoxin_domain"/>
</dbReference>
<dbReference type="AlphaFoldDB" id="B0TKA8"/>
<keyword evidence="4 7" id="KW-0574">Periplasm</keyword>
<dbReference type="InterPro" id="IPR023205">
    <property type="entry name" value="DsbA/DsbL"/>
</dbReference>
<feature type="domain" description="Thioredoxin" evidence="10">
    <location>
        <begin position="16"/>
        <end position="205"/>
    </location>
</feature>
<dbReference type="Pfam" id="PF01323">
    <property type="entry name" value="DSBA"/>
    <property type="match status" value="1"/>
</dbReference>
<keyword evidence="6" id="KW-0676">Redox-active center</keyword>
<evidence type="ECO:0000313" key="11">
    <source>
        <dbReference type="EMBL" id="ABZ77127.1"/>
    </source>
</evidence>
<evidence type="ECO:0000256" key="1">
    <source>
        <dbReference type="ARBA" id="ARBA00004418"/>
    </source>
</evidence>
<dbReference type="GO" id="GO:0016491">
    <property type="term" value="F:oxidoreductase activity"/>
    <property type="evidence" value="ECO:0007669"/>
    <property type="project" value="InterPro"/>
</dbReference>
<dbReference type="CDD" id="cd03019">
    <property type="entry name" value="DsbA_DsbA"/>
    <property type="match status" value="1"/>
</dbReference>
<gene>
    <name evidence="11" type="ordered locus">Shal_2571</name>
</gene>
<dbReference type="InterPro" id="IPR050824">
    <property type="entry name" value="Thiol_disulfide_DsbA"/>
</dbReference>
<dbReference type="OrthoDB" id="9784896at2"/>
<dbReference type="GO" id="GO:0042597">
    <property type="term" value="C:periplasmic space"/>
    <property type="evidence" value="ECO:0007669"/>
    <property type="project" value="UniProtKB-SubCell"/>
</dbReference>
<dbReference type="PIRSF" id="PIRSF001488">
    <property type="entry name" value="Tdi_protein"/>
    <property type="match status" value="1"/>
</dbReference>
<evidence type="ECO:0000256" key="2">
    <source>
        <dbReference type="ARBA" id="ARBA00005791"/>
    </source>
</evidence>
<organism evidence="11 12">
    <name type="scientific">Shewanella halifaxensis (strain HAW-EB4)</name>
    <dbReference type="NCBI Taxonomy" id="458817"/>
    <lineage>
        <taxon>Bacteria</taxon>
        <taxon>Pseudomonadati</taxon>
        <taxon>Pseudomonadota</taxon>
        <taxon>Gammaproteobacteria</taxon>
        <taxon>Alteromonadales</taxon>
        <taxon>Shewanellaceae</taxon>
        <taxon>Shewanella</taxon>
    </lineage>
</organism>
<dbReference type="Proteomes" id="UP000001317">
    <property type="component" value="Chromosome"/>
</dbReference>
<evidence type="ECO:0000256" key="5">
    <source>
        <dbReference type="ARBA" id="ARBA00023157"/>
    </source>
</evidence>
<dbReference type="InterPro" id="IPR001853">
    <property type="entry name" value="DSBA-like_thioredoxin_dom"/>
</dbReference>
<dbReference type="EMBL" id="CP000931">
    <property type="protein sequence ID" value="ABZ77127.1"/>
    <property type="molecule type" value="Genomic_DNA"/>
</dbReference>
<dbReference type="PANTHER" id="PTHR35891:SF2">
    <property type="entry name" value="THIOL:DISULFIDE INTERCHANGE PROTEIN DSBA"/>
    <property type="match status" value="1"/>
</dbReference>
<dbReference type="PANTHER" id="PTHR35891">
    <property type="entry name" value="THIOL:DISULFIDE INTERCHANGE PROTEIN DSBA"/>
    <property type="match status" value="1"/>
</dbReference>
<evidence type="ECO:0000256" key="8">
    <source>
        <dbReference type="PIRSR" id="PIRSR001488-1"/>
    </source>
</evidence>
<dbReference type="eggNOG" id="COG1651">
    <property type="taxonomic scope" value="Bacteria"/>
</dbReference>
<dbReference type="STRING" id="458817.Shal_2571"/>
<keyword evidence="5 7" id="KW-1015">Disulfide bond</keyword>
<evidence type="ECO:0000256" key="3">
    <source>
        <dbReference type="ARBA" id="ARBA00022729"/>
    </source>
</evidence>
<evidence type="ECO:0000256" key="6">
    <source>
        <dbReference type="ARBA" id="ARBA00023284"/>
    </source>
</evidence>
<protein>
    <recommendedName>
        <fullName evidence="7">Thiol:disulfide interchange protein</fullName>
    </recommendedName>
</protein>
<dbReference type="SUPFAM" id="SSF52833">
    <property type="entry name" value="Thioredoxin-like"/>
    <property type="match status" value="1"/>
</dbReference>
<evidence type="ECO:0000313" key="12">
    <source>
        <dbReference type="Proteomes" id="UP000001317"/>
    </source>
</evidence>
<comment type="similarity">
    <text evidence="2">Belongs to the thioredoxin family. DsbA subfamily.</text>
</comment>
<dbReference type="RefSeq" id="WP_012277655.1">
    <property type="nucleotide sequence ID" value="NC_010334.1"/>
</dbReference>
<evidence type="ECO:0000256" key="7">
    <source>
        <dbReference type="PIRNR" id="PIRNR001488"/>
    </source>
</evidence>
<dbReference type="HOGENOM" id="CLU_088255_1_0_6"/>
<reference evidence="11" key="1">
    <citation type="submission" date="2008-01" db="EMBL/GenBank/DDBJ databases">
        <title>Complete sequence of Shewanella halifaxensis HAW-EB4.</title>
        <authorList>
            <consortium name="US DOE Joint Genome Institute"/>
            <person name="Copeland A."/>
            <person name="Lucas S."/>
            <person name="Lapidus A."/>
            <person name="Glavina del Rio T."/>
            <person name="Dalin E."/>
            <person name="Tice H."/>
            <person name="Bruce D."/>
            <person name="Goodwin L."/>
            <person name="Pitluck S."/>
            <person name="Sims D."/>
            <person name="Brettin T."/>
            <person name="Detter J.C."/>
            <person name="Han C."/>
            <person name="Kuske C.R."/>
            <person name="Schmutz J."/>
            <person name="Larimer F."/>
            <person name="Land M."/>
            <person name="Hauser L."/>
            <person name="Kyrpides N."/>
            <person name="Kim E."/>
            <person name="Zhao J.-S."/>
            <person name="Richardson P."/>
        </authorList>
    </citation>
    <scope>NUCLEOTIDE SEQUENCE [LARGE SCALE GENOMIC DNA]</scope>
    <source>
        <strain evidence="11">HAW-EB4</strain>
    </source>
</reference>
<comment type="subcellular location">
    <subcellularLocation>
        <location evidence="1 7">Periplasm</location>
    </subcellularLocation>
</comment>
<dbReference type="InterPro" id="IPR036249">
    <property type="entry name" value="Thioredoxin-like_sf"/>
</dbReference>